<gene>
    <name evidence="1" type="ORF">HUXLEY_242</name>
</gene>
<reference evidence="2" key="1">
    <citation type="submission" date="2016-06" db="EMBL/GenBank/DDBJ databases">
        <authorList>
            <person name="Berg J.A."/>
            <person name="Grossarth S.E."/>
            <person name="Jarvis T.M."/>
            <person name="Merrill B.D."/>
            <person name="Breakwell D.P."/>
            <person name="Hope S."/>
            <person name="Grose J.H."/>
        </authorList>
    </citation>
    <scope>NUCLEOTIDE SEQUENCE [LARGE SCALE GENOMIC DNA]</scope>
</reference>
<name>A0A1B2IDN9_9CAUD</name>
<dbReference type="EMBL" id="KX397368">
    <property type="protein sequence ID" value="ANZ49324.1"/>
    <property type="molecule type" value="Genomic_DNA"/>
</dbReference>
<protein>
    <submittedName>
        <fullName evidence="1">Uncharacterized protein</fullName>
    </submittedName>
</protein>
<proteinExistence type="predicted"/>
<dbReference type="RefSeq" id="YP_009293210.1">
    <property type="nucleotide sequence ID" value="NC_031127.1"/>
</dbReference>
<dbReference type="OrthoDB" id="23086at10239"/>
<evidence type="ECO:0000313" key="1">
    <source>
        <dbReference type="EMBL" id="ANZ49324.1"/>
    </source>
</evidence>
<dbReference type="GeneID" id="29069364"/>
<organism evidence="1 2">
    <name type="scientific">Erwinia phage vB_EamM_Huxley</name>
    <dbReference type="NCBI Taxonomy" id="1883373"/>
    <lineage>
        <taxon>Viruses</taxon>
        <taxon>Duplodnaviria</taxon>
        <taxon>Heunggongvirae</taxon>
        <taxon>Uroviricota</taxon>
        <taxon>Caudoviricetes</taxon>
        <taxon>Chimalliviridae</taxon>
        <taxon>Machinavirus</taxon>
        <taxon>Machinavirus machina</taxon>
    </lineage>
</organism>
<dbReference type="Proteomes" id="UP000203302">
    <property type="component" value="Segment"/>
</dbReference>
<evidence type="ECO:0000313" key="2">
    <source>
        <dbReference type="Proteomes" id="UP000203302"/>
    </source>
</evidence>
<dbReference type="KEGG" id="vg:29069364"/>
<accession>A0A1B2IDN9</accession>
<sequence length="166" mass="19246">MSDNVLKFPGKPNAHPVVVAPREHRAHFPIHTRDGKVDAFTVPACDMYWWAAIYEQVAATNPYFENVFYFYSEPYGWQNQSFTKRKVSCELTIDRRTLIEILKAVSYTHILSLDGYLNDNDYEIVHDNAIMVLADDLEIDYAMGIFMSPTTNPDRFIINFVECHND</sequence>